<feature type="domain" description="Major facilitator superfamily (MFS) profile" evidence="8">
    <location>
        <begin position="21"/>
        <end position="434"/>
    </location>
</feature>
<keyword evidence="6 7" id="KW-0472">Membrane</keyword>
<feature type="transmembrane region" description="Helical" evidence="7">
    <location>
        <begin position="65"/>
        <end position="89"/>
    </location>
</feature>
<comment type="subcellular location">
    <subcellularLocation>
        <location evidence="1">Cell membrane</location>
        <topology evidence="1">Multi-pass membrane protein</topology>
    </subcellularLocation>
</comment>
<dbReference type="PROSITE" id="PS50850">
    <property type="entry name" value="MFS"/>
    <property type="match status" value="1"/>
</dbReference>
<keyword evidence="2" id="KW-0813">Transport</keyword>
<evidence type="ECO:0000256" key="2">
    <source>
        <dbReference type="ARBA" id="ARBA00022448"/>
    </source>
</evidence>
<evidence type="ECO:0000256" key="4">
    <source>
        <dbReference type="ARBA" id="ARBA00022692"/>
    </source>
</evidence>
<protein>
    <submittedName>
        <fullName evidence="9">MFS family permease</fullName>
    </submittedName>
</protein>
<feature type="transmembrane region" description="Helical" evidence="7">
    <location>
        <begin position="250"/>
        <end position="275"/>
    </location>
</feature>
<dbReference type="RefSeq" id="WP_179542111.1">
    <property type="nucleotide sequence ID" value="NZ_BAAALL010000001.1"/>
</dbReference>
<evidence type="ECO:0000256" key="1">
    <source>
        <dbReference type="ARBA" id="ARBA00004651"/>
    </source>
</evidence>
<feature type="transmembrane region" description="Helical" evidence="7">
    <location>
        <begin position="121"/>
        <end position="141"/>
    </location>
</feature>
<feature type="transmembrane region" description="Helical" evidence="7">
    <location>
        <begin position="408"/>
        <end position="429"/>
    </location>
</feature>
<feature type="transmembrane region" description="Helical" evidence="7">
    <location>
        <begin position="342"/>
        <end position="360"/>
    </location>
</feature>
<feature type="transmembrane region" description="Helical" evidence="7">
    <location>
        <begin position="320"/>
        <end position="336"/>
    </location>
</feature>
<dbReference type="PROSITE" id="PS00217">
    <property type="entry name" value="SUGAR_TRANSPORT_2"/>
    <property type="match status" value="1"/>
</dbReference>
<dbReference type="GO" id="GO:0022857">
    <property type="term" value="F:transmembrane transporter activity"/>
    <property type="evidence" value="ECO:0007669"/>
    <property type="project" value="InterPro"/>
</dbReference>
<dbReference type="SUPFAM" id="SSF103473">
    <property type="entry name" value="MFS general substrate transporter"/>
    <property type="match status" value="1"/>
</dbReference>
<comment type="caution">
    <text evidence="9">The sequence shown here is derived from an EMBL/GenBank/DDBJ whole genome shotgun (WGS) entry which is preliminary data.</text>
</comment>
<dbReference type="GO" id="GO:0005886">
    <property type="term" value="C:plasma membrane"/>
    <property type="evidence" value="ECO:0007669"/>
    <property type="project" value="UniProtKB-SubCell"/>
</dbReference>
<name>A0A7Z0K9L3_9MICC</name>
<dbReference type="PANTHER" id="PTHR43045">
    <property type="entry name" value="SHIKIMATE TRANSPORTER"/>
    <property type="match status" value="1"/>
</dbReference>
<feature type="transmembrane region" description="Helical" evidence="7">
    <location>
        <begin position="287"/>
        <end position="308"/>
    </location>
</feature>
<evidence type="ECO:0000256" key="6">
    <source>
        <dbReference type="ARBA" id="ARBA00023136"/>
    </source>
</evidence>
<evidence type="ECO:0000256" key="7">
    <source>
        <dbReference type="SAM" id="Phobius"/>
    </source>
</evidence>
<dbReference type="Pfam" id="PF07690">
    <property type="entry name" value="MFS_1"/>
    <property type="match status" value="1"/>
</dbReference>
<sequence>MSQTIYLSTEGHELTREEKKVLAGTLVGTTIEWYDFFIYAQAAGFVLAVLYFEPLGQENQALAQIIAWASVGISFLFRPLGAVLAGWLGDRFGRKIVLVVTLMGMGGATVLIGLLPTYATLGIAAPVILILLRILQGLSAGGEWGGAALLSVEHAPRHKRGLFGAYPQIGVPLGMLLATGFMFGLNALTTEEQFLEWGWRVPFLFSFVLIIVGYLIRVKVDESPVFTEMKERKKESSAPLKELLTTHKKYTFLAALIFAANNAAGYLVIAFFAAYGVNHLGMERTETLIASLIGGVGWFIFTLFGGWVSDRIGRVRTFQIGYGIIIVWAVPMWFLLDTASLPLFALAIFLLTVGLGPSYGPQSALYAEMFPVSIRFSGVSIGYALGSIIGGAFAATIAQTILDTTGKSWLIGLYIAALAVMSFLAVSVVPKGLQGINLIDDSEREELITTRSSR</sequence>
<reference evidence="9 10" key="1">
    <citation type="submission" date="2020-07" db="EMBL/GenBank/DDBJ databases">
        <title>Sequencing the genomes of 1000 actinobacteria strains.</title>
        <authorList>
            <person name="Klenk H.-P."/>
        </authorList>
    </citation>
    <scope>NUCLEOTIDE SEQUENCE [LARGE SCALE GENOMIC DNA]</scope>
    <source>
        <strain evidence="9 10">DSM 15475</strain>
    </source>
</reference>
<keyword evidence="3" id="KW-1003">Cell membrane</keyword>
<accession>A0A7Z0K9L3</accession>
<evidence type="ECO:0000259" key="8">
    <source>
        <dbReference type="PROSITE" id="PS50850"/>
    </source>
</evidence>
<evidence type="ECO:0000256" key="5">
    <source>
        <dbReference type="ARBA" id="ARBA00022989"/>
    </source>
</evidence>
<feature type="transmembrane region" description="Helical" evidence="7">
    <location>
        <begin position="96"/>
        <end position="115"/>
    </location>
</feature>
<dbReference type="InterPro" id="IPR011701">
    <property type="entry name" value="MFS"/>
</dbReference>
<dbReference type="AlphaFoldDB" id="A0A7Z0K9L3"/>
<evidence type="ECO:0000313" key="10">
    <source>
        <dbReference type="Proteomes" id="UP000535437"/>
    </source>
</evidence>
<feature type="transmembrane region" description="Helical" evidence="7">
    <location>
        <begin position="381"/>
        <end position="402"/>
    </location>
</feature>
<dbReference type="InterPro" id="IPR020846">
    <property type="entry name" value="MFS_dom"/>
</dbReference>
<feature type="transmembrane region" description="Helical" evidence="7">
    <location>
        <begin position="36"/>
        <end position="53"/>
    </location>
</feature>
<feature type="transmembrane region" description="Helical" evidence="7">
    <location>
        <begin position="162"/>
        <end position="185"/>
    </location>
</feature>
<proteinExistence type="predicted"/>
<keyword evidence="4 7" id="KW-0812">Transmembrane</keyword>
<dbReference type="CDD" id="cd17369">
    <property type="entry name" value="MFS_ShiA_like"/>
    <property type="match status" value="1"/>
</dbReference>
<gene>
    <name evidence="9" type="ORF">HNR09_002227</name>
</gene>
<dbReference type="Gene3D" id="1.20.1250.20">
    <property type="entry name" value="MFS general substrate transporter like domains"/>
    <property type="match status" value="2"/>
</dbReference>
<dbReference type="Proteomes" id="UP000535437">
    <property type="component" value="Unassembled WGS sequence"/>
</dbReference>
<dbReference type="InterPro" id="IPR005829">
    <property type="entry name" value="Sugar_transporter_CS"/>
</dbReference>
<keyword evidence="5 7" id="KW-1133">Transmembrane helix</keyword>
<evidence type="ECO:0000313" key="9">
    <source>
        <dbReference type="EMBL" id="NYJ78816.1"/>
    </source>
</evidence>
<keyword evidence="10" id="KW-1185">Reference proteome</keyword>
<feature type="transmembrane region" description="Helical" evidence="7">
    <location>
        <begin position="197"/>
        <end position="216"/>
    </location>
</feature>
<dbReference type="PANTHER" id="PTHR43045:SF1">
    <property type="entry name" value="SHIKIMATE TRANSPORTER"/>
    <property type="match status" value="1"/>
</dbReference>
<dbReference type="EMBL" id="JACCFY010000001">
    <property type="protein sequence ID" value="NYJ78816.1"/>
    <property type="molecule type" value="Genomic_DNA"/>
</dbReference>
<evidence type="ECO:0000256" key="3">
    <source>
        <dbReference type="ARBA" id="ARBA00022475"/>
    </source>
</evidence>
<dbReference type="InterPro" id="IPR036259">
    <property type="entry name" value="MFS_trans_sf"/>
</dbReference>
<organism evidence="9 10">
    <name type="scientific">Nesterenkonia xinjiangensis</name>
    <dbReference type="NCBI Taxonomy" id="225327"/>
    <lineage>
        <taxon>Bacteria</taxon>
        <taxon>Bacillati</taxon>
        <taxon>Actinomycetota</taxon>
        <taxon>Actinomycetes</taxon>
        <taxon>Micrococcales</taxon>
        <taxon>Micrococcaceae</taxon>
        <taxon>Nesterenkonia</taxon>
    </lineage>
</organism>